<feature type="region of interest" description="Disordered" evidence="2">
    <location>
        <begin position="1"/>
        <end position="22"/>
    </location>
</feature>
<dbReference type="InterPro" id="IPR036770">
    <property type="entry name" value="Ankyrin_rpt-contain_sf"/>
</dbReference>
<dbReference type="GeneID" id="9039056"/>
<dbReference type="OrthoDB" id="448998at2759"/>
<reference evidence="3 4" key="1">
    <citation type="submission" date="2008-07" db="EMBL/GenBank/DDBJ databases">
        <authorList>
            <person name="El-Sayed N."/>
            <person name="Caler E."/>
            <person name="Inman J."/>
            <person name="Amedeo P."/>
            <person name="Hass B."/>
            <person name="Wortman J."/>
        </authorList>
    </citation>
    <scope>NUCLEOTIDE SEQUENCE [LARGE SCALE GENOMIC DNA]</scope>
    <source>
        <strain evidence="4">ATCC 50983 / TXsc</strain>
    </source>
</reference>
<feature type="compositionally biased region" description="Basic and acidic residues" evidence="2">
    <location>
        <begin position="472"/>
        <end position="483"/>
    </location>
</feature>
<dbReference type="PANTHER" id="PTHR24184">
    <property type="entry name" value="SI:CH211-189E2.2"/>
    <property type="match status" value="1"/>
</dbReference>
<dbReference type="RefSeq" id="XP_002778951.1">
    <property type="nucleotide sequence ID" value="XM_002778905.1"/>
</dbReference>
<dbReference type="Pfam" id="PF12796">
    <property type="entry name" value="Ank_2"/>
    <property type="match status" value="1"/>
</dbReference>
<proteinExistence type="predicted"/>
<feature type="coiled-coil region" evidence="1">
    <location>
        <begin position="315"/>
        <end position="342"/>
    </location>
</feature>
<organism evidence="4">
    <name type="scientific">Perkinsus marinus (strain ATCC 50983 / TXsc)</name>
    <dbReference type="NCBI Taxonomy" id="423536"/>
    <lineage>
        <taxon>Eukaryota</taxon>
        <taxon>Sar</taxon>
        <taxon>Alveolata</taxon>
        <taxon>Perkinsozoa</taxon>
        <taxon>Perkinsea</taxon>
        <taxon>Perkinsida</taxon>
        <taxon>Perkinsidae</taxon>
        <taxon>Perkinsus</taxon>
    </lineage>
</organism>
<dbReference type="EMBL" id="GG677256">
    <property type="protein sequence ID" value="EER10746.1"/>
    <property type="molecule type" value="Genomic_DNA"/>
</dbReference>
<evidence type="ECO:0000256" key="1">
    <source>
        <dbReference type="SAM" id="Coils"/>
    </source>
</evidence>
<keyword evidence="1" id="KW-0175">Coiled coil</keyword>
<dbReference type="SMART" id="SM00248">
    <property type="entry name" value="ANK"/>
    <property type="match status" value="2"/>
</dbReference>
<gene>
    <name evidence="3" type="ORF">Pmar_PMAR000791</name>
</gene>
<dbReference type="SUPFAM" id="SSF48403">
    <property type="entry name" value="Ankyrin repeat"/>
    <property type="match status" value="1"/>
</dbReference>
<feature type="region of interest" description="Disordered" evidence="2">
    <location>
        <begin position="472"/>
        <end position="511"/>
    </location>
</feature>
<dbReference type="Gene3D" id="1.25.40.20">
    <property type="entry name" value="Ankyrin repeat-containing domain"/>
    <property type="match status" value="1"/>
</dbReference>
<sequence length="546" mass="61056">MNYDLSGVASSRESTLLNSNGRTIQSPSLEAKTASRTPLLISSEYGHLEIVKLLQSRFGANVDARDTLERTAFHLSCCCRDPDVSRFIIQLRPELREAVDRHGRTGLFYAVLNNVNGNDSRAGLQRAECGAPGQLTFGDSKFHDYRARLMTLLQTIQQNGLEHMYHVKRPDLFSGSWMEGISGTDDLFAEEGELLRTSCNVSEALIRVCNLLSPPASMPAPNSAVTSEDLLERYLVVNSDDVSGGKGRGSANSDKCGRIYVSSHTRHLLKGEKGNRERESMQIVEKERDDKLLELMRQIKAADEKLGTAVSVAEYTALQEEAAELRGLKTQLEIQLMDLRGQASFAAEKARTMTDELEKRCRENGELAVQLAAAQAMIDNMAVDAARKQTVQEGCRTMAWDSVEDTGRYDRLERQLVVMKGEKGNLLRQNEVLEAEVKRMVTIAGDEKRAEVDRVEQENGKLRQRLGELEEKLERLDKDKSEEMTTEEPSESERKKGEAEREMKTKDRAEKWLSYLDDRDPSIADNAITSRIAVEVPAVAALLNLV</sequence>
<keyword evidence="4" id="KW-1185">Reference proteome</keyword>
<name>C5KXM2_PERM5</name>
<evidence type="ECO:0000256" key="2">
    <source>
        <dbReference type="SAM" id="MobiDB-lite"/>
    </source>
</evidence>
<accession>C5KXM2</accession>
<dbReference type="InterPro" id="IPR002110">
    <property type="entry name" value="Ankyrin_rpt"/>
</dbReference>
<feature type="compositionally biased region" description="Polar residues" evidence="2">
    <location>
        <begin position="8"/>
        <end position="22"/>
    </location>
</feature>
<feature type="compositionally biased region" description="Basic and acidic residues" evidence="2">
    <location>
        <begin position="491"/>
        <end position="511"/>
    </location>
</feature>
<dbReference type="Proteomes" id="UP000007800">
    <property type="component" value="Unassembled WGS sequence"/>
</dbReference>
<evidence type="ECO:0000313" key="3">
    <source>
        <dbReference type="EMBL" id="EER10746.1"/>
    </source>
</evidence>
<dbReference type="PANTHER" id="PTHR24184:SF11">
    <property type="entry name" value="ANKYRIN REPEAT AND SOCS BOX CONTAINING 3"/>
    <property type="match status" value="1"/>
</dbReference>
<dbReference type="OMA" id="NGLEHMY"/>
<evidence type="ECO:0000313" key="4">
    <source>
        <dbReference type="Proteomes" id="UP000007800"/>
    </source>
</evidence>
<dbReference type="InParanoid" id="C5KXM2"/>
<dbReference type="AlphaFoldDB" id="C5KXM2"/>
<protein>
    <submittedName>
        <fullName evidence="3">Tropomyosin beta chain, putative</fullName>
    </submittedName>
</protein>